<dbReference type="FunFam" id="3.40.50.720:FF:000084">
    <property type="entry name" value="Short-chain dehydrogenase reductase"/>
    <property type="match status" value="1"/>
</dbReference>
<organism evidence="3 4">
    <name type="scientific">Acidisoma cellulosilyticum</name>
    <dbReference type="NCBI Taxonomy" id="2802395"/>
    <lineage>
        <taxon>Bacteria</taxon>
        <taxon>Pseudomonadati</taxon>
        <taxon>Pseudomonadota</taxon>
        <taxon>Alphaproteobacteria</taxon>
        <taxon>Acetobacterales</taxon>
        <taxon>Acidocellaceae</taxon>
        <taxon>Acidisoma</taxon>
    </lineage>
</organism>
<name>A0A963Z387_9PROT</name>
<dbReference type="PROSITE" id="PS00061">
    <property type="entry name" value="ADH_SHORT"/>
    <property type="match status" value="1"/>
</dbReference>
<dbReference type="Pfam" id="PF13561">
    <property type="entry name" value="adh_short_C2"/>
    <property type="match status" value="1"/>
</dbReference>
<keyword evidence="2" id="KW-0560">Oxidoreductase</keyword>
<dbReference type="PANTHER" id="PTHR42760:SF115">
    <property type="entry name" value="3-OXOACYL-[ACYL-CARRIER-PROTEIN] REDUCTASE FABG"/>
    <property type="match status" value="1"/>
</dbReference>
<dbReference type="PRINTS" id="PR00081">
    <property type="entry name" value="GDHRDH"/>
</dbReference>
<gene>
    <name evidence="3" type="ORF">ACELLULO517_17345</name>
</gene>
<evidence type="ECO:0000313" key="4">
    <source>
        <dbReference type="Proteomes" id="UP000721844"/>
    </source>
</evidence>
<evidence type="ECO:0000256" key="1">
    <source>
        <dbReference type="ARBA" id="ARBA00006484"/>
    </source>
</evidence>
<dbReference type="Gene3D" id="3.40.50.720">
    <property type="entry name" value="NAD(P)-binding Rossmann-like Domain"/>
    <property type="match status" value="1"/>
</dbReference>
<dbReference type="GO" id="GO:0016616">
    <property type="term" value="F:oxidoreductase activity, acting on the CH-OH group of donors, NAD or NADP as acceptor"/>
    <property type="evidence" value="ECO:0007669"/>
    <property type="project" value="TreeGrafter"/>
</dbReference>
<dbReference type="PRINTS" id="PR00080">
    <property type="entry name" value="SDRFAMILY"/>
</dbReference>
<protein>
    <submittedName>
        <fullName evidence="3">SDR family oxidoreductase</fullName>
    </submittedName>
</protein>
<dbReference type="EMBL" id="JAESVA010000005">
    <property type="protein sequence ID" value="MCB8882013.1"/>
    <property type="molecule type" value="Genomic_DNA"/>
</dbReference>
<comment type="caution">
    <text evidence="3">The sequence shown here is derived from an EMBL/GenBank/DDBJ whole genome shotgun (WGS) entry which is preliminary data.</text>
</comment>
<dbReference type="InterPro" id="IPR002347">
    <property type="entry name" value="SDR_fam"/>
</dbReference>
<dbReference type="PANTHER" id="PTHR42760">
    <property type="entry name" value="SHORT-CHAIN DEHYDROGENASES/REDUCTASES FAMILY MEMBER"/>
    <property type="match status" value="1"/>
</dbReference>
<evidence type="ECO:0000313" key="3">
    <source>
        <dbReference type="EMBL" id="MCB8882013.1"/>
    </source>
</evidence>
<dbReference type="AlphaFoldDB" id="A0A963Z387"/>
<dbReference type="RefSeq" id="WP_227308665.1">
    <property type="nucleotide sequence ID" value="NZ_JAESVA010000005.1"/>
</dbReference>
<dbReference type="InterPro" id="IPR036291">
    <property type="entry name" value="NAD(P)-bd_dom_sf"/>
</dbReference>
<dbReference type="InterPro" id="IPR020904">
    <property type="entry name" value="Sc_DH/Rdtase_CS"/>
</dbReference>
<proteinExistence type="inferred from homology"/>
<keyword evidence="4" id="KW-1185">Reference proteome</keyword>
<sequence>MMITPSFSVAGKTVLISGGNGGIGRAFAQGFLNHGASVIVADLTLPSDPDPEIRHVQLDVRDSAAIEALAGTIDRLDVLIHCAGKLVRWEEYKPEVFADILDIHLVGNLRLATSFRPHLKRTKGCIINIASMYSYFGAAHVPGYSAAKTAVVSLTKSLALGFAADGIRVNAIAPGWIKTEISRRGREDPDFNAKVVARLPNGEWAEPEELAGTAIFLASPAAQLINGVTIPVDGGYTAS</sequence>
<accession>A0A963Z387</accession>
<reference evidence="3 4" key="1">
    <citation type="journal article" date="2021" name="Microorganisms">
        <title>Acidisoma silvae sp. nov. and Acidisomacellulosilytica sp. nov., Two Acidophilic Bacteria Isolated from Decaying Wood, Hydrolyzing Cellulose and Producing Poly-3-hydroxybutyrate.</title>
        <authorList>
            <person name="Mieszkin S."/>
            <person name="Pouder E."/>
            <person name="Uroz S."/>
            <person name="Simon-Colin C."/>
            <person name="Alain K."/>
        </authorList>
    </citation>
    <scope>NUCLEOTIDE SEQUENCE [LARGE SCALE GENOMIC DNA]</scope>
    <source>
        <strain evidence="3 4">HW T5.17</strain>
    </source>
</reference>
<comment type="similarity">
    <text evidence="1">Belongs to the short-chain dehydrogenases/reductases (SDR) family.</text>
</comment>
<evidence type="ECO:0000256" key="2">
    <source>
        <dbReference type="ARBA" id="ARBA00023002"/>
    </source>
</evidence>
<dbReference type="SUPFAM" id="SSF51735">
    <property type="entry name" value="NAD(P)-binding Rossmann-fold domains"/>
    <property type="match status" value="1"/>
</dbReference>
<dbReference type="Proteomes" id="UP000721844">
    <property type="component" value="Unassembled WGS sequence"/>
</dbReference>